<dbReference type="RefSeq" id="WP_329410477.1">
    <property type="nucleotide sequence ID" value="NZ_CP109441.1"/>
</dbReference>
<evidence type="ECO:0000256" key="2">
    <source>
        <dbReference type="ARBA" id="ARBA00023239"/>
    </source>
</evidence>
<reference evidence="4" key="1">
    <citation type="submission" date="2022-10" db="EMBL/GenBank/DDBJ databases">
        <title>The complete genomes of actinobacterial strains from the NBC collection.</title>
        <authorList>
            <person name="Joergensen T.S."/>
            <person name="Alvarez Arevalo M."/>
            <person name="Sterndorff E.B."/>
            <person name="Faurdal D."/>
            <person name="Vuksanovic O."/>
            <person name="Mourched A.-S."/>
            <person name="Charusanti P."/>
            <person name="Shaw S."/>
            <person name="Blin K."/>
            <person name="Weber T."/>
        </authorList>
    </citation>
    <scope>NUCLEOTIDE SEQUENCE</scope>
    <source>
        <strain evidence="4">NBC_01482</strain>
    </source>
</reference>
<dbReference type="InterPro" id="IPR014748">
    <property type="entry name" value="Enoyl-CoA_hydra_C"/>
</dbReference>
<accession>A0ABZ1YTJ2</accession>
<dbReference type="EMBL" id="CP109441">
    <property type="protein sequence ID" value="WUV46607.1"/>
    <property type="molecule type" value="Genomic_DNA"/>
</dbReference>
<dbReference type="Pfam" id="PF00378">
    <property type="entry name" value="ECH_1"/>
    <property type="match status" value="2"/>
</dbReference>
<dbReference type="CDD" id="cd06558">
    <property type="entry name" value="crotonase-like"/>
    <property type="match status" value="1"/>
</dbReference>
<dbReference type="InterPro" id="IPR001753">
    <property type="entry name" value="Enoyl-CoA_hydra/iso"/>
</dbReference>
<evidence type="ECO:0000313" key="5">
    <source>
        <dbReference type="Proteomes" id="UP001432062"/>
    </source>
</evidence>
<dbReference type="SUPFAM" id="SSF52096">
    <property type="entry name" value="ClpP/crotonase"/>
    <property type="match status" value="1"/>
</dbReference>
<proteinExistence type="inferred from homology"/>
<dbReference type="Proteomes" id="UP001432062">
    <property type="component" value="Chromosome"/>
</dbReference>
<comment type="similarity">
    <text evidence="1">Belongs to the enoyl-CoA hydratase/isomerase family.</text>
</comment>
<gene>
    <name evidence="4" type="ORF">OG563_47550</name>
</gene>
<sequence>MSDVETERRGSVLVVSLNRPEQKNAIGGATMRLLLEAFREAANDDSIRAVVTTGRGGAYSVGADVAALKSAVGSHGPGRPDRGGSDNGLPKLSPSSSIADRLGPGRWALAMLELNKPTIAAVNGAAAGGGLCLALLHDFRIAAPTAKFVAGFGAIGLTPELGSTFLLPRLVGLPMARRMLLRNERVSAADALASGLVDAVDETGDVVEAAIAFADQMVQAPPLAIRMTAELIANGLSRSLIEQLEAEYAAQRQLFESADHREAVSAFMERRPGVFIGR</sequence>
<dbReference type="PANTHER" id="PTHR11941:SF133">
    <property type="entry name" value="1,2-EPOXYPHENYLACETYL-COA ISOMERASE"/>
    <property type="match status" value="1"/>
</dbReference>
<evidence type="ECO:0000256" key="3">
    <source>
        <dbReference type="SAM" id="MobiDB-lite"/>
    </source>
</evidence>
<evidence type="ECO:0000313" key="4">
    <source>
        <dbReference type="EMBL" id="WUV46607.1"/>
    </source>
</evidence>
<organism evidence="4 5">
    <name type="scientific">Nocardia vinacea</name>
    <dbReference type="NCBI Taxonomy" id="96468"/>
    <lineage>
        <taxon>Bacteria</taxon>
        <taxon>Bacillati</taxon>
        <taxon>Actinomycetota</taxon>
        <taxon>Actinomycetes</taxon>
        <taxon>Mycobacteriales</taxon>
        <taxon>Nocardiaceae</taxon>
        <taxon>Nocardia</taxon>
    </lineage>
</organism>
<dbReference type="PANTHER" id="PTHR11941">
    <property type="entry name" value="ENOYL-COA HYDRATASE-RELATED"/>
    <property type="match status" value="1"/>
</dbReference>
<protein>
    <submittedName>
        <fullName evidence="4">Enoyl-CoA hydratase/isomerase family protein</fullName>
    </submittedName>
</protein>
<dbReference type="Gene3D" id="1.10.12.10">
    <property type="entry name" value="Lyase 2-enoyl-coa Hydratase, Chain A, domain 2"/>
    <property type="match status" value="1"/>
</dbReference>
<evidence type="ECO:0000256" key="1">
    <source>
        <dbReference type="ARBA" id="ARBA00005254"/>
    </source>
</evidence>
<feature type="region of interest" description="Disordered" evidence="3">
    <location>
        <begin position="71"/>
        <end position="98"/>
    </location>
</feature>
<keyword evidence="5" id="KW-1185">Reference proteome</keyword>
<dbReference type="Gene3D" id="3.90.226.10">
    <property type="entry name" value="2-enoyl-CoA Hydratase, Chain A, domain 1"/>
    <property type="match status" value="1"/>
</dbReference>
<dbReference type="InterPro" id="IPR029045">
    <property type="entry name" value="ClpP/crotonase-like_dom_sf"/>
</dbReference>
<name>A0ABZ1YTJ2_9NOCA</name>
<keyword evidence="2" id="KW-0456">Lyase</keyword>